<proteinExistence type="predicted"/>
<dbReference type="InterPro" id="IPR012340">
    <property type="entry name" value="NA-bd_OB-fold"/>
</dbReference>
<accession>A0A858BWQ6</accession>
<feature type="transmembrane region" description="Helical" evidence="1">
    <location>
        <begin position="20"/>
        <end position="44"/>
    </location>
</feature>
<evidence type="ECO:0000259" key="2">
    <source>
        <dbReference type="Pfam" id="PF25842"/>
    </source>
</evidence>
<keyword evidence="4" id="KW-1185">Reference proteome</keyword>
<keyword evidence="1" id="KW-0812">Transmembrane</keyword>
<dbReference type="EMBL" id="CP048649">
    <property type="protein sequence ID" value="QIB69515.1"/>
    <property type="molecule type" value="Genomic_DNA"/>
</dbReference>
<gene>
    <name evidence="3" type="ORF">Ami103574_09315</name>
</gene>
<evidence type="ECO:0000313" key="4">
    <source>
        <dbReference type="Proteomes" id="UP000466848"/>
    </source>
</evidence>
<evidence type="ECO:0000256" key="1">
    <source>
        <dbReference type="SAM" id="Phobius"/>
    </source>
</evidence>
<dbReference type="RefSeq" id="WP_163066758.1">
    <property type="nucleotide sequence ID" value="NZ_CP048649.1"/>
</dbReference>
<keyword evidence="1" id="KW-1133">Transmembrane helix</keyword>
<dbReference type="InterPro" id="IPR058653">
    <property type="entry name" value="NfeD2_TM"/>
</dbReference>
<evidence type="ECO:0000313" key="3">
    <source>
        <dbReference type="EMBL" id="QIB69515.1"/>
    </source>
</evidence>
<sequence length="196" mass="21197">MTEFLAGYETLSLLEKIYTVSLIIGIIVPLLDLLMGVLSIGLHVGADVDISMDSDMNFASTWLPLSPLAILSFLVLFGGGGLVSLYFVNEKISLVFAVILGYSFAIVMNKFVIIPLKKNRMTPPKSGEIIGHTARVTSSIIESGFGEIVIIINRVTLNYTAASSDNEAIGYGETVKVLELKENGVAIVRKEKKGEI</sequence>
<feature type="domain" description="Membrane protein NfeD2 N-terminal transmembrane" evidence="2">
    <location>
        <begin position="14"/>
        <end position="118"/>
    </location>
</feature>
<protein>
    <recommendedName>
        <fullName evidence="2">Membrane protein NfeD2 N-terminal transmembrane domain-containing protein</fullName>
    </recommendedName>
</protein>
<dbReference type="AlphaFoldDB" id="A0A858BWQ6"/>
<dbReference type="Gene3D" id="2.40.50.140">
    <property type="entry name" value="Nucleic acid-binding proteins"/>
    <property type="match status" value="1"/>
</dbReference>
<feature type="transmembrane region" description="Helical" evidence="1">
    <location>
        <begin position="94"/>
        <end position="116"/>
    </location>
</feature>
<name>A0A858BWQ6_9FIRM</name>
<dbReference type="Pfam" id="PF25842">
    <property type="entry name" value="NfeD_TM"/>
    <property type="match status" value="1"/>
</dbReference>
<organism evidence="3 4">
    <name type="scientific">Aminipila butyrica</name>
    <dbReference type="NCBI Taxonomy" id="433296"/>
    <lineage>
        <taxon>Bacteria</taxon>
        <taxon>Bacillati</taxon>
        <taxon>Bacillota</taxon>
        <taxon>Clostridia</taxon>
        <taxon>Peptostreptococcales</taxon>
        <taxon>Anaerovoracaceae</taxon>
        <taxon>Aminipila</taxon>
    </lineage>
</organism>
<feature type="transmembrane region" description="Helical" evidence="1">
    <location>
        <begin position="65"/>
        <end position="88"/>
    </location>
</feature>
<keyword evidence="1" id="KW-0472">Membrane</keyword>
<dbReference type="KEGG" id="abut:Ami103574_09315"/>
<reference evidence="3 4" key="1">
    <citation type="submission" date="2020-02" db="EMBL/GenBank/DDBJ databases">
        <authorList>
            <person name="Kim Y.B."/>
            <person name="Roh S.W."/>
        </authorList>
    </citation>
    <scope>NUCLEOTIDE SEQUENCE [LARGE SCALE GENOMIC DNA]</scope>
    <source>
        <strain evidence="3 4">DSM 103574</strain>
    </source>
</reference>
<dbReference type="Proteomes" id="UP000466848">
    <property type="component" value="Chromosome"/>
</dbReference>